<dbReference type="Proteomes" id="UP000182334">
    <property type="component" value="Chromosome VII"/>
</dbReference>
<keyword evidence="5" id="KW-1185">Reference proteome</keyword>
<dbReference type="PANTHER" id="PTHR31836">
    <property type="match status" value="1"/>
</dbReference>
<evidence type="ECO:0000259" key="3">
    <source>
        <dbReference type="Pfam" id="PF03330"/>
    </source>
</evidence>
<gene>
    <name evidence="4" type="ORF">SAMEA4029010_CIC11G00000003681</name>
</gene>
<dbReference type="OrthoDB" id="623670at2759"/>
<evidence type="ECO:0000256" key="1">
    <source>
        <dbReference type="ARBA" id="ARBA00022729"/>
    </source>
</evidence>
<proteinExistence type="predicted"/>
<dbReference type="InterPro" id="IPR051477">
    <property type="entry name" value="Expansin_CellWall"/>
</dbReference>
<organism evidence="4 5">
    <name type="scientific">Sungouiella intermedia</name>
    <dbReference type="NCBI Taxonomy" id="45354"/>
    <lineage>
        <taxon>Eukaryota</taxon>
        <taxon>Fungi</taxon>
        <taxon>Dikarya</taxon>
        <taxon>Ascomycota</taxon>
        <taxon>Saccharomycotina</taxon>
        <taxon>Pichiomycetes</taxon>
        <taxon>Metschnikowiaceae</taxon>
        <taxon>Sungouiella</taxon>
    </lineage>
</organism>
<accession>A0A1L0C4S2</accession>
<reference evidence="4 5" key="1">
    <citation type="submission" date="2016-10" db="EMBL/GenBank/DDBJ databases">
        <authorList>
            <person name="de Groot N.N."/>
        </authorList>
    </citation>
    <scope>NUCLEOTIDE SEQUENCE [LARGE SCALE GENOMIC DNA]</scope>
    <source>
        <strain evidence="4 5">CBS 141442</strain>
    </source>
</reference>
<dbReference type="EMBL" id="LT635762">
    <property type="protein sequence ID" value="SGZ57802.1"/>
    <property type="molecule type" value="Genomic_DNA"/>
</dbReference>
<dbReference type="InterPro" id="IPR009009">
    <property type="entry name" value="RlpA-like_DPBB"/>
</dbReference>
<dbReference type="PANTHER" id="PTHR31836:SF28">
    <property type="entry name" value="SRCR DOMAIN-CONTAINING PROTEIN-RELATED"/>
    <property type="match status" value="1"/>
</dbReference>
<name>A0A1L0C4S2_9ASCO</name>
<evidence type="ECO:0000313" key="5">
    <source>
        <dbReference type="Proteomes" id="UP000182334"/>
    </source>
</evidence>
<feature type="domain" description="RlpA-like protein double-psi beta-barrel" evidence="3">
    <location>
        <begin position="169"/>
        <end position="231"/>
    </location>
</feature>
<dbReference type="InterPro" id="IPR036908">
    <property type="entry name" value="RlpA-like_sf"/>
</dbReference>
<feature type="chain" id="PRO_5012860176" evidence="2">
    <location>
        <begin position="19"/>
        <end position="235"/>
    </location>
</feature>
<protein>
    <submittedName>
        <fullName evidence="4">CIC11C00000003681</fullName>
    </submittedName>
</protein>
<dbReference type="Gene3D" id="2.40.40.10">
    <property type="entry name" value="RlpA-like domain"/>
    <property type="match status" value="1"/>
</dbReference>
<keyword evidence="1 2" id="KW-0732">Signal</keyword>
<dbReference type="AlphaFoldDB" id="A0A1L0C4S2"/>
<dbReference type="Pfam" id="PF03330">
    <property type="entry name" value="DPBB_1"/>
    <property type="match status" value="1"/>
</dbReference>
<dbReference type="CDD" id="cd22191">
    <property type="entry name" value="DPBB_RlpA_EXP_N-like"/>
    <property type="match status" value="1"/>
</dbReference>
<evidence type="ECO:0000313" key="4">
    <source>
        <dbReference type="EMBL" id="SGZ57802.1"/>
    </source>
</evidence>
<dbReference type="STRING" id="45354.A0A1L0C4S2"/>
<evidence type="ECO:0000256" key="2">
    <source>
        <dbReference type="SAM" id="SignalP"/>
    </source>
</evidence>
<dbReference type="SUPFAM" id="SSF50685">
    <property type="entry name" value="Barwin-like endoglucanases"/>
    <property type="match status" value="1"/>
</dbReference>
<feature type="signal peptide" evidence="2">
    <location>
        <begin position="1"/>
        <end position="18"/>
    </location>
</feature>
<sequence length="235" mass="24713">MRFSSYFILTALTAIAGASPVPAIEWVTITAYTTILFSNTENTIVAESSQETLVAETIATSQTDATSTSETVDDFNLKSAFKALIATSSAADDAAISTASTSQVVTVSPSASKLEISTSTTPATSSSATTSGSFSGEGTFYDTGLGSCGVTNTDTDYIVAISHELYDKYTPNGNPNDNSLCGKKIKASYEGKSVEVTVVDRCEGCAYYDLDFSPSAFSDLASQNLGRIDITWEWA</sequence>